<dbReference type="AlphaFoldDB" id="A0A852VRD5"/>
<organism evidence="2 3">
    <name type="scientific">Tunturiibacter lichenicola</name>
    <dbReference type="NCBI Taxonomy" id="2051959"/>
    <lineage>
        <taxon>Bacteria</taxon>
        <taxon>Pseudomonadati</taxon>
        <taxon>Acidobacteriota</taxon>
        <taxon>Terriglobia</taxon>
        <taxon>Terriglobales</taxon>
        <taxon>Acidobacteriaceae</taxon>
        <taxon>Tunturiibacter</taxon>
    </lineage>
</organism>
<sequence>MSSMTGPQFEDEVRRIARARWSSAAFDGAAIVDGRERDGIFVTDEMVHAIECTVLRTKAKAEEDCKKLAKLVKSLRSQYATRGVKGWFVTADEPTADQREAARPFNPDVQACSFQQFCAPLVDYREYFSLRSKYRFGSASDPQTGSIDLSHEPYVAVDLFDINNSQRNSFFDLAQSMRNSATRTLLLGDFGAGKSMTLREIFTSASKGYEKREFARFPIHLNLREHQGQTSVQESLERHARSIGFPNPSQLVRAWRGGFADILLDGFDEIASSGWAGFNKKLKDIRYSNVALIRNFVRETPFNSSILIAGRRHYFDSMSELRASLGTGLQFKETAIAEFTAEQAAEFLSRRRLSGKIPDWLPSRPLLLSYLMSWNVLQDDLVQLAEAPGWDYLLHRICEREAQLDIGLDGSTIRELIERLATIARTTGDGLGPFTRDDLAQAFTQVCEYAPQLGSDIALLRLPGIGNPSADDGTRSFIDQDLADTARAGDVARFIIDPFDGSNSQVLTVQGGLGDIGAAVAALVLKDMDIRSGSLRTALEKVRTSALAENGCLGPDIFKVAQLMGTALDGQPVHISSAYCDEIQLSNDDPDMSSVLFRDCVIQSLTIESETSDKNIPTFKNCLIGFLQGRASAKDLPSDRFDGCAIEEYSAWASTTSGFMHLDVPPGLRVLLSILKKLFLQAGSGRQSSSLFRGIDQRARHYVPQVLQLLAFEGLANELNIAGKSIWVPIRKESSRARSILASPNTSTDVLVIKCKVLV</sequence>
<accession>A0A852VRD5</accession>
<name>A0A852VRD5_9BACT</name>
<comment type="caution">
    <text evidence="2">The sequence shown here is derived from an EMBL/GenBank/DDBJ whole genome shotgun (WGS) entry which is preliminary data.</text>
</comment>
<evidence type="ECO:0000259" key="1">
    <source>
        <dbReference type="Pfam" id="PF05729"/>
    </source>
</evidence>
<evidence type="ECO:0000313" key="2">
    <source>
        <dbReference type="EMBL" id="NYF92106.1"/>
    </source>
</evidence>
<dbReference type="InterPro" id="IPR007111">
    <property type="entry name" value="NACHT_NTPase"/>
</dbReference>
<feature type="domain" description="NACHT" evidence="1">
    <location>
        <begin position="184"/>
        <end position="350"/>
    </location>
</feature>
<proteinExistence type="predicted"/>
<dbReference type="EMBL" id="JACCCU010000003">
    <property type="protein sequence ID" value="NYF92106.1"/>
    <property type="molecule type" value="Genomic_DNA"/>
</dbReference>
<evidence type="ECO:0000313" key="3">
    <source>
        <dbReference type="Proteomes" id="UP000564385"/>
    </source>
</evidence>
<gene>
    <name evidence="2" type="ORF">HDF08_004225</name>
</gene>
<dbReference type="Pfam" id="PF05729">
    <property type="entry name" value="NACHT"/>
    <property type="match status" value="1"/>
</dbReference>
<dbReference type="InterPro" id="IPR027417">
    <property type="entry name" value="P-loop_NTPase"/>
</dbReference>
<protein>
    <recommendedName>
        <fullName evidence="1">NACHT domain-containing protein</fullName>
    </recommendedName>
</protein>
<dbReference type="Proteomes" id="UP000564385">
    <property type="component" value="Unassembled WGS sequence"/>
</dbReference>
<reference evidence="2 3" key="1">
    <citation type="submission" date="2020-07" db="EMBL/GenBank/DDBJ databases">
        <title>Genomic Encyclopedia of Type Strains, Phase IV (KMG-V): Genome sequencing to study the core and pangenomes of soil and plant-associated prokaryotes.</title>
        <authorList>
            <person name="Whitman W."/>
        </authorList>
    </citation>
    <scope>NUCLEOTIDE SEQUENCE [LARGE SCALE GENOMIC DNA]</scope>
    <source>
        <strain evidence="2 3">M8UP22</strain>
    </source>
</reference>
<dbReference type="Gene3D" id="3.40.50.300">
    <property type="entry name" value="P-loop containing nucleotide triphosphate hydrolases"/>
    <property type="match status" value="1"/>
</dbReference>